<dbReference type="AlphaFoldDB" id="A0AAD7NL14"/>
<evidence type="ECO:0000256" key="1">
    <source>
        <dbReference type="SAM" id="Phobius"/>
    </source>
</evidence>
<accession>A0AAD7NL14</accession>
<proteinExistence type="predicted"/>
<feature type="transmembrane region" description="Helical" evidence="1">
    <location>
        <begin position="12"/>
        <end position="31"/>
    </location>
</feature>
<feature type="transmembrane region" description="Helical" evidence="1">
    <location>
        <begin position="99"/>
        <end position="119"/>
    </location>
</feature>
<keyword evidence="1" id="KW-1133">Transmembrane helix</keyword>
<name>A0AAD7NL14_9AGAR</name>
<evidence type="ECO:0000313" key="2">
    <source>
        <dbReference type="EMBL" id="KAJ7764939.1"/>
    </source>
</evidence>
<protein>
    <submittedName>
        <fullName evidence="2">Uncharacterized protein</fullName>
    </submittedName>
</protein>
<gene>
    <name evidence="2" type="ORF">B0H16DRAFT_432443</name>
</gene>
<keyword evidence="1" id="KW-0812">Transmembrane</keyword>
<comment type="caution">
    <text evidence="2">The sequence shown here is derived from an EMBL/GenBank/DDBJ whole genome shotgun (WGS) entry which is preliminary data.</text>
</comment>
<dbReference type="Proteomes" id="UP001215598">
    <property type="component" value="Unassembled WGS sequence"/>
</dbReference>
<organism evidence="2 3">
    <name type="scientific">Mycena metata</name>
    <dbReference type="NCBI Taxonomy" id="1033252"/>
    <lineage>
        <taxon>Eukaryota</taxon>
        <taxon>Fungi</taxon>
        <taxon>Dikarya</taxon>
        <taxon>Basidiomycota</taxon>
        <taxon>Agaricomycotina</taxon>
        <taxon>Agaricomycetes</taxon>
        <taxon>Agaricomycetidae</taxon>
        <taxon>Agaricales</taxon>
        <taxon>Marasmiineae</taxon>
        <taxon>Mycenaceae</taxon>
        <taxon>Mycena</taxon>
    </lineage>
</organism>
<sequence length="191" mass="22433">MCWGCCPRAFLLLYFSFFLFFFSSFLAFFFVPDNAFTPRPFPFRGRFRGVCFVSFRGFWRRGLPVLCLWARFCVPEFLDWRPVRPRDLSQRMGRETSRVAKYVLPYLVFPCAGLLTHGRCIHGEAFAFGGNSVFCAYFLFFLRMRRISLFFWLFLEAGMYFPPSSSPLSGCACAACCYVFFRERKHGGQYQ</sequence>
<evidence type="ECO:0000313" key="3">
    <source>
        <dbReference type="Proteomes" id="UP001215598"/>
    </source>
</evidence>
<dbReference type="EMBL" id="JARKIB010000027">
    <property type="protein sequence ID" value="KAJ7764939.1"/>
    <property type="molecule type" value="Genomic_DNA"/>
</dbReference>
<reference evidence="2" key="1">
    <citation type="submission" date="2023-03" db="EMBL/GenBank/DDBJ databases">
        <title>Massive genome expansion in bonnet fungi (Mycena s.s.) driven by repeated elements and novel gene families across ecological guilds.</title>
        <authorList>
            <consortium name="Lawrence Berkeley National Laboratory"/>
            <person name="Harder C.B."/>
            <person name="Miyauchi S."/>
            <person name="Viragh M."/>
            <person name="Kuo A."/>
            <person name="Thoen E."/>
            <person name="Andreopoulos B."/>
            <person name="Lu D."/>
            <person name="Skrede I."/>
            <person name="Drula E."/>
            <person name="Henrissat B."/>
            <person name="Morin E."/>
            <person name="Kohler A."/>
            <person name="Barry K."/>
            <person name="LaButti K."/>
            <person name="Morin E."/>
            <person name="Salamov A."/>
            <person name="Lipzen A."/>
            <person name="Mereny Z."/>
            <person name="Hegedus B."/>
            <person name="Baldrian P."/>
            <person name="Stursova M."/>
            <person name="Weitz H."/>
            <person name="Taylor A."/>
            <person name="Grigoriev I.V."/>
            <person name="Nagy L.G."/>
            <person name="Martin F."/>
            <person name="Kauserud H."/>
        </authorList>
    </citation>
    <scope>NUCLEOTIDE SEQUENCE</scope>
    <source>
        <strain evidence="2">CBHHK182m</strain>
    </source>
</reference>
<keyword evidence="3" id="KW-1185">Reference proteome</keyword>
<feature type="transmembrane region" description="Helical" evidence="1">
    <location>
        <begin position="125"/>
        <end position="142"/>
    </location>
</feature>
<keyword evidence="1" id="KW-0472">Membrane</keyword>